<organism evidence="2 3">
    <name type="scientific">Erinaceus europaeus</name>
    <name type="common">Western European hedgehog</name>
    <dbReference type="NCBI Taxonomy" id="9365"/>
    <lineage>
        <taxon>Eukaryota</taxon>
        <taxon>Metazoa</taxon>
        <taxon>Chordata</taxon>
        <taxon>Craniata</taxon>
        <taxon>Vertebrata</taxon>
        <taxon>Euteleostomi</taxon>
        <taxon>Mammalia</taxon>
        <taxon>Eutheria</taxon>
        <taxon>Laurasiatheria</taxon>
        <taxon>Eulipotyphla</taxon>
        <taxon>Erinaceidae</taxon>
        <taxon>Erinaceinae</taxon>
        <taxon>Erinaceus</taxon>
    </lineage>
</organism>
<feature type="region of interest" description="Disordered" evidence="1">
    <location>
        <begin position="1"/>
        <end position="117"/>
    </location>
</feature>
<sequence>MSSYQQKQTTIPPPQLEQHQVKQPCQPPPQQPPVPCVPDDISDPGQTKVPLPGIKVPLPQEPVHPQIPHPVDPLPGIKVPLPPQPVNPQVPHPGTKVPVPPTPVVTPGPGQQKTKQK</sequence>
<keyword evidence="2" id="KW-1185">Reference proteome</keyword>
<evidence type="ECO:0000256" key="1">
    <source>
        <dbReference type="SAM" id="MobiDB-lite"/>
    </source>
</evidence>
<feature type="compositionally biased region" description="Pro residues" evidence="1">
    <location>
        <begin position="80"/>
        <end position="91"/>
    </location>
</feature>
<gene>
    <name evidence="3" type="primary">LOC103125524</name>
</gene>
<reference evidence="3" key="1">
    <citation type="submission" date="2025-08" db="UniProtKB">
        <authorList>
            <consortium name="RefSeq"/>
        </authorList>
    </citation>
    <scope>IDENTIFICATION</scope>
</reference>
<accession>A0ABM3Y7B5</accession>
<feature type="compositionally biased region" description="Pro residues" evidence="1">
    <location>
        <begin position="25"/>
        <end position="36"/>
    </location>
</feature>
<dbReference type="Proteomes" id="UP001652624">
    <property type="component" value="Chromosome 11"/>
</dbReference>
<proteinExistence type="predicted"/>
<evidence type="ECO:0000313" key="3">
    <source>
        <dbReference type="RefSeq" id="XP_060056961.1"/>
    </source>
</evidence>
<dbReference type="GeneID" id="103125524"/>
<feature type="compositionally biased region" description="Polar residues" evidence="1">
    <location>
        <begin position="1"/>
        <end position="10"/>
    </location>
</feature>
<evidence type="ECO:0000313" key="2">
    <source>
        <dbReference type="Proteomes" id="UP001652624"/>
    </source>
</evidence>
<dbReference type="RefSeq" id="XP_060056961.1">
    <property type="nucleotide sequence ID" value="XM_060200978.1"/>
</dbReference>
<protein>
    <submittedName>
        <fullName evidence="3">Cornifin-B-like isoform X2</fullName>
    </submittedName>
</protein>
<feature type="compositionally biased region" description="Pro residues" evidence="1">
    <location>
        <begin position="59"/>
        <end position="73"/>
    </location>
</feature>
<dbReference type="PRINTS" id="PR00021">
    <property type="entry name" value="PRORICH"/>
</dbReference>
<name>A0ABM3Y7B5_ERIEU</name>